<feature type="compositionally biased region" description="Basic and acidic residues" evidence="1">
    <location>
        <begin position="1"/>
        <end position="34"/>
    </location>
</feature>
<evidence type="ECO:0000313" key="3">
    <source>
        <dbReference type="Proteomes" id="UP000799302"/>
    </source>
</evidence>
<gene>
    <name evidence="2" type="ORF">BT63DRAFT_426876</name>
</gene>
<organism evidence="2 3">
    <name type="scientific">Microthyrium microscopicum</name>
    <dbReference type="NCBI Taxonomy" id="703497"/>
    <lineage>
        <taxon>Eukaryota</taxon>
        <taxon>Fungi</taxon>
        <taxon>Dikarya</taxon>
        <taxon>Ascomycota</taxon>
        <taxon>Pezizomycotina</taxon>
        <taxon>Dothideomycetes</taxon>
        <taxon>Dothideomycetes incertae sedis</taxon>
        <taxon>Microthyriales</taxon>
        <taxon>Microthyriaceae</taxon>
        <taxon>Microthyrium</taxon>
    </lineage>
</organism>
<proteinExistence type="predicted"/>
<dbReference type="AlphaFoldDB" id="A0A6A6U7U7"/>
<accession>A0A6A6U7U7</accession>
<feature type="region of interest" description="Disordered" evidence="1">
    <location>
        <begin position="1"/>
        <end position="68"/>
    </location>
</feature>
<feature type="compositionally biased region" description="Basic and acidic residues" evidence="1">
    <location>
        <begin position="44"/>
        <end position="68"/>
    </location>
</feature>
<dbReference type="Proteomes" id="UP000799302">
    <property type="component" value="Unassembled WGS sequence"/>
</dbReference>
<keyword evidence="3" id="KW-1185">Reference proteome</keyword>
<protein>
    <submittedName>
        <fullName evidence="2">Uncharacterized protein</fullName>
    </submittedName>
</protein>
<sequence length="68" mass="7812">MSGKEDALHEDAEDRAAEVEKHKHESIKDKEWKDGLASNSESIIKAEREETKSTDEHIKKLQHDSVKK</sequence>
<dbReference type="EMBL" id="MU004237">
    <property type="protein sequence ID" value="KAF2668040.1"/>
    <property type="molecule type" value="Genomic_DNA"/>
</dbReference>
<reference evidence="2" key="1">
    <citation type="journal article" date="2020" name="Stud. Mycol.">
        <title>101 Dothideomycetes genomes: a test case for predicting lifestyles and emergence of pathogens.</title>
        <authorList>
            <person name="Haridas S."/>
            <person name="Albert R."/>
            <person name="Binder M."/>
            <person name="Bloem J."/>
            <person name="Labutti K."/>
            <person name="Salamov A."/>
            <person name="Andreopoulos B."/>
            <person name="Baker S."/>
            <person name="Barry K."/>
            <person name="Bills G."/>
            <person name="Bluhm B."/>
            <person name="Cannon C."/>
            <person name="Castanera R."/>
            <person name="Culley D."/>
            <person name="Daum C."/>
            <person name="Ezra D."/>
            <person name="Gonzalez J."/>
            <person name="Henrissat B."/>
            <person name="Kuo A."/>
            <person name="Liang C."/>
            <person name="Lipzen A."/>
            <person name="Lutzoni F."/>
            <person name="Magnuson J."/>
            <person name="Mondo S."/>
            <person name="Nolan M."/>
            <person name="Ohm R."/>
            <person name="Pangilinan J."/>
            <person name="Park H.-J."/>
            <person name="Ramirez L."/>
            <person name="Alfaro M."/>
            <person name="Sun H."/>
            <person name="Tritt A."/>
            <person name="Yoshinaga Y."/>
            <person name="Zwiers L.-H."/>
            <person name="Turgeon B."/>
            <person name="Goodwin S."/>
            <person name="Spatafora J."/>
            <person name="Crous P."/>
            <person name="Grigoriev I."/>
        </authorList>
    </citation>
    <scope>NUCLEOTIDE SEQUENCE</scope>
    <source>
        <strain evidence="2">CBS 115976</strain>
    </source>
</reference>
<dbReference type="OrthoDB" id="529205at2759"/>
<evidence type="ECO:0000256" key="1">
    <source>
        <dbReference type="SAM" id="MobiDB-lite"/>
    </source>
</evidence>
<name>A0A6A6U7U7_9PEZI</name>
<evidence type="ECO:0000313" key="2">
    <source>
        <dbReference type="EMBL" id="KAF2668040.1"/>
    </source>
</evidence>